<dbReference type="GO" id="GO:0045004">
    <property type="term" value="P:DNA replication proofreading"/>
    <property type="evidence" value="ECO:0007669"/>
    <property type="project" value="TreeGrafter"/>
</dbReference>
<evidence type="ECO:0000259" key="4">
    <source>
        <dbReference type="SMART" id="SM00479"/>
    </source>
</evidence>
<dbReference type="Pfam" id="PF00929">
    <property type="entry name" value="RNase_T"/>
    <property type="match status" value="1"/>
</dbReference>
<dbReference type="SUPFAM" id="SSF53098">
    <property type="entry name" value="Ribonuclease H-like"/>
    <property type="match status" value="1"/>
</dbReference>
<keyword evidence="5" id="KW-0808">Transferase</keyword>
<dbReference type="GO" id="GO:0008408">
    <property type="term" value="F:3'-5' exonuclease activity"/>
    <property type="evidence" value="ECO:0007669"/>
    <property type="project" value="TreeGrafter"/>
</dbReference>
<dbReference type="EC" id="2.7.7.7" evidence="5"/>
<evidence type="ECO:0000313" key="5">
    <source>
        <dbReference type="EMBL" id="CAA2145538.1"/>
    </source>
</evidence>
<geneLocation type="plasmid" evidence="5">
    <name>3</name>
</geneLocation>
<comment type="function">
    <text evidence="1">DNA polymerase III is a complex, multichain enzyme responsible for most of the replicative synthesis in bacteria. The epsilon subunit contain the editing function and is a proofreading 3'-5' exonuclease.</text>
</comment>
<dbReference type="NCBIfam" id="NF006615">
    <property type="entry name" value="PRK09182.1"/>
    <property type="match status" value="1"/>
</dbReference>
<dbReference type="CDD" id="cd06127">
    <property type="entry name" value="DEDDh"/>
    <property type="match status" value="1"/>
</dbReference>
<dbReference type="InterPro" id="IPR013520">
    <property type="entry name" value="Ribonucl_H"/>
</dbReference>
<dbReference type="PANTHER" id="PTHR30231">
    <property type="entry name" value="DNA POLYMERASE III SUBUNIT EPSILON"/>
    <property type="match status" value="1"/>
</dbReference>
<dbReference type="EMBL" id="LR743512">
    <property type="protein sequence ID" value="CAA2145538.1"/>
    <property type="molecule type" value="Genomic_DNA"/>
</dbReference>
<feature type="domain" description="Exonuclease" evidence="4">
    <location>
        <begin position="61"/>
        <end position="224"/>
    </location>
</feature>
<proteinExistence type="predicted"/>
<protein>
    <submittedName>
        <fullName evidence="5">DNA polymerase III PolC-type</fullName>
        <ecNumber evidence="5">2.7.7.7</ecNumber>
    </submittedName>
</protein>
<dbReference type="InterPro" id="IPR012337">
    <property type="entry name" value="RNaseH-like_sf"/>
</dbReference>
<reference evidence="5" key="1">
    <citation type="submission" date="2019-12" db="EMBL/GenBank/DDBJ databases">
        <authorList>
            <person name="Cremers G."/>
        </authorList>
    </citation>
    <scope>NUCLEOTIDE SEQUENCE</scope>
    <source>
        <strain evidence="5">Mbul2</strain>
        <plasmid evidence="5">3</plasmid>
    </source>
</reference>
<gene>
    <name evidence="5" type="primary">polC_5</name>
    <name evidence="5" type="ORF">MBLL_04663</name>
</gene>
<dbReference type="SMART" id="SM00479">
    <property type="entry name" value="EXOIII"/>
    <property type="match status" value="1"/>
</dbReference>
<evidence type="ECO:0000256" key="1">
    <source>
        <dbReference type="ARBA" id="ARBA00025483"/>
    </source>
</evidence>
<dbReference type="FunFam" id="3.30.420.10:FF:000045">
    <property type="entry name" value="3'-5' exonuclease DinG"/>
    <property type="match status" value="1"/>
</dbReference>
<dbReference type="AlphaFoldDB" id="A0A679K2Z9"/>
<keyword evidence="5" id="KW-0548">Nucleotidyltransferase</keyword>
<dbReference type="InterPro" id="IPR036397">
    <property type="entry name" value="RNaseH_sf"/>
</dbReference>
<name>A0A679K2Z9_9HYPH</name>
<dbReference type="GO" id="GO:0003676">
    <property type="term" value="F:nucleic acid binding"/>
    <property type="evidence" value="ECO:0007669"/>
    <property type="project" value="InterPro"/>
</dbReference>
<dbReference type="GO" id="GO:0005829">
    <property type="term" value="C:cytosol"/>
    <property type="evidence" value="ECO:0007669"/>
    <property type="project" value="TreeGrafter"/>
</dbReference>
<keyword evidence="5" id="KW-0614">Plasmid</keyword>
<dbReference type="PANTHER" id="PTHR30231:SF37">
    <property type="entry name" value="EXODEOXYRIBONUCLEASE 10"/>
    <property type="match status" value="1"/>
</dbReference>
<comment type="subunit">
    <text evidence="2">DNA polymerase III contains a core (composed of alpha, epsilon and theta chains) that associates with a tau subunit. This core dimerizes to form the POLIII' complex. PolIII' associates with the gamma complex (composed of gamma, delta, delta', psi and chi chains) and with the beta chain to form the complete DNA polymerase III complex.</text>
</comment>
<evidence type="ECO:0000256" key="3">
    <source>
        <dbReference type="SAM" id="MobiDB-lite"/>
    </source>
</evidence>
<sequence>MTAGFSAVYPGEPSRTHQTVSQPLDSIAAVLESTGDYRVLRRLEPLTDAPDAPNEPTFIGLVLDTETTGTDYATDEVIELGILKFEYGASGRIYRVLETFNQLHQPRKPIPAEITRITGITDADVAGKRIDDAAVRALAADAAVVIAHNASFDRQMCEGRWPVFAEKNWACSCHQIPWRDEGHEGMKLGYLLIDYGFFHKGHRAIDDCHALMALLARPLQVSGRLALSSLLETARKPTVRLWAQGAAFETKDALKARGFRWSGSRRCWYMDCDEEQLEGERAFLRQEVFQRSVAHLPVDRITARDRFSARTNPEAPAS</sequence>
<evidence type="ECO:0000256" key="2">
    <source>
        <dbReference type="ARBA" id="ARBA00026073"/>
    </source>
</evidence>
<feature type="region of interest" description="Disordered" evidence="3">
    <location>
        <begin position="1"/>
        <end position="20"/>
    </location>
</feature>
<accession>A0A679K2Z9</accession>
<dbReference type="Gene3D" id="3.30.420.10">
    <property type="entry name" value="Ribonuclease H-like superfamily/Ribonuclease H"/>
    <property type="match status" value="1"/>
</dbReference>
<dbReference type="GO" id="GO:0003887">
    <property type="term" value="F:DNA-directed DNA polymerase activity"/>
    <property type="evidence" value="ECO:0007669"/>
    <property type="project" value="UniProtKB-EC"/>
</dbReference>
<organism evidence="5">
    <name type="scientific">Methylobacterium bullatum</name>
    <dbReference type="NCBI Taxonomy" id="570505"/>
    <lineage>
        <taxon>Bacteria</taxon>
        <taxon>Pseudomonadati</taxon>
        <taxon>Pseudomonadota</taxon>
        <taxon>Alphaproteobacteria</taxon>
        <taxon>Hyphomicrobiales</taxon>
        <taxon>Methylobacteriaceae</taxon>
        <taxon>Methylobacterium</taxon>
    </lineage>
</organism>